<dbReference type="Proteomes" id="UP000053237">
    <property type="component" value="Unassembled WGS sequence"/>
</dbReference>
<sequence>MEELVPQISIIAPKGEDREGEIMSPSAKIRPLLLPLRKKSEGRSIYVSKFLCPISGHLALNEEKRARTMFGGNQSFSDNALRANRMKLSPGGKCPPMRWTTWGDGVHQDMTFPEDYADKDLRGKPKGIKIVPDDSVFGVQD</sequence>
<protein>
    <submittedName>
        <fullName evidence="1">Uncharacterized protein</fullName>
    </submittedName>
</protein>
<organism evidence="1 2">
    <name type="scientific">Albugo candida</name>
    <dbReference type="NCBI Taxonomy" id="65357"/>
    <lineage>
        <taxon>Eukaryota</taxon>
        <taxon>Sar</taxon>
        <taxon>Stramenopiles</taxon>
        <taxon>Oomycota</taxon>
        <taxon>Peronosporomycetes</taxon>
        <taxon>Albuginales</taxon>
        <taxon>Albuginaceae</taxon>
        <taxon>Albugo</taxon>
    </lineage>
</organism>
<dbReference type="EMBL" id="CAIX01000025">
    <property type="protein sequence ID" value="CCI41820.1"/>
    <property type="molecule type" value="Genomic_DNA"/>
</dbReference>
<dbReference type="AlphaFoldDB" id="A0A024G683"/>
<keyword evidence="2" id="KW-1185">Reference proteome</keyword>
<evidence type="ECO:0000313" key="1">
    <source>
        <dbReference type="EMBL" id="CCI41820.1"/>
    </source>
</evidence>
<comment type="caution">
    <text evidence="1">The sequence shown here is derived from an EMBL/GenBank/DDBJ whole genome shotgun (WGS) entry which is preliminary data.</text>
</comment>
<proteinExistence type="predicted"/>
<dbReference type="InParanoid" id="A0A024G683"/>
<evidence type="ECO:0000313" key="2">
    <source>
        <dbReference type="Proteomes" id="UP000053237"/>
    </source>
</evidence>
<accession>A0A024G683</accession>
<name>A0A024G683_9STRA</name>
<reference evidence="1 2" key="1">
    <citation type="submission" date="2012-05" db="EMBL/GenBank/DDBJ databases">
        <title>Recombination and specialization in a pathogen metapopulation.</title>
        <authorList>
            <person name="Gardiner A."/>
            <person name="Kemen E."/>
            <person name="Schultz-Larsen T."/>
            <person name="MacLean D."/>
            <person name="Van Oosterhout C."/>
            <person name="Jones J.D.G."/>
        </authorList>
    </citation>
    <scope>NUCLEOTIDE SEQUENCE [LARGE SCALE GENOMIC DNA]</scope>
    <source>
        <strain evidence="1 2">Ac Nc2</strain>
    </source>
</reference>
<gene>
    <name evidence="1" type="ORF">BN9_026040</name>
</gene>